<dbReference type="PROSITE" id="PS50404">
    <property type="entry name" value="GST_NTER"/>
    <property type="match status" value="1"/>
</dbReference>
<dbReference type="InterPro" id="IPR004046">
    <property type="entry name" value="GST_C"/>
</dbReference>
<evidence type="ECO:0000259" key="1">
    <source>
        <dbReference type="PROSITE" id="PS50404"/>
    </source>
</evidence>
<dbReference type="SFLD" id="SFLDS00019">
    <property type="entry name" value="Glutathione_Transferase_(cytos"/>
    <property type="match status" value="1"/>
</dbReference>
<dbReference type="InterPro" id="IPR036282">
    <property type="entry name" value="Glutathione-S-Trfase_C_sf"/>
</dbReference>
<dbReference type="Gene3D" id="1.20.1050.10">
    <property type="match status" value="1"/>
</dbReference>
<dbReference type="InterPro" id="IPR036249">
    <property type="entry name" value="Thioredoxin-like_sf"/>
</dbReference>
<protein>
    <submittedName>
        <fullName evidence="3">Glutathione S-transferase family protein</fullName>
    </submittedName>
</protein>
<dbReference type="PANTHER" id="PTHR44051:SF8">
    <property type="entry name" value="GLUTATHIONE S-TRANSFERASE GSTA"/>
    <property type="match status" value="1"/>
</dbReference>
<dbReference type="Pfam" id="PF13409">
    <property type="entry name" value="GST_N_2"/>
    <property type="match status" value="1"/>
</dbReference>
<organism evidence="3 4">
    <name type="scientific">Corallococcus praedator</name>
    <dbReference type="NCBI Taxonomy" id="2316724"/>
    <lineage>
        <taxon>Bacteria</taxon>
        <taxon>Pseudomonadati</taxon>
        <taxon>Myxococcota</taxon>
        <taxon>Myxococcia</taxon>
        <taxon>Myxococcales</taxon>
        <taxon>Cystobacterineae</taxon>
        <taxon>Myxococcaceae</taxon>
        <taxon>Corallococcus</taxon>
    </lineage>
</organism>
<dbReference type="PANTHER" id="PTHR44051">
    <property type="entry name" value="GLUTATHIONE S-TRANSFERASE-RELATED"/>
    <property type="match status" value="1"/>
</dbReference>
<dbReference type="Gene3D" id="3.40.30.10">
    <property type="entry name" value="Glutaredoxin"/>
    <property type="match status" value="1"/>
</dbReference>
<evidence type="ECO:0000313" key="4">
    <source>
        <dbReference type="Proteomes" id="UP000278907"/>
    </source>
</evidence>
<accession>A0ABX9QRF7</accession>
<evidence type="ECO:0000259" key="2">
    <source>
        <dbReference type="PROSITE" id="PS50405"/>
    </source>
</evidence>
<comment type="caution">
    <text evidence="3">The sequence shown here is derived from an EMBL/GenBank/DDBJ whole genome shotgun (WGS) entry which is preliminary data.</text>
</comment>
<feature type="domain" description="GST C-terminal" evidence="2">
    <location>
        <begin position="79"/>
        <end position="205"/>
    </location>
</feature>
<proteinExistence type="predicted"/>
<dbReference type="EMBL" id="RAWI01000001">
    <property type="protein sequence ID" value="RKI17717.1"/>
    <property type="molecule type" value="Genomic_DNA"/>
</dbReference>
<dbReference type="InterPro" id="IPR004045">
    <property type="entry name" value="Glutathione_S-Trfase_N"/>
</dbReference>
<feature type="domain" description="GST N-terminal" evidence="1">
    <location>
        <begin position="1"/>
        <end position="80"/>
    </location>
</feature>
<name>A0ABX9QRF7_9BACT</name>
<dbReference type="SUPFAM" id="SSF47616">
    <property type="entry name" value="GST C-terminal domain-like"/>
    <property type="match status" value="1"/>
</dbReference>
<dbReference type="Pfam" id="PF00043">
    <property type="entry name" value="GST_C"/>
    <property type="match status" value="1"/>
</dbReference>
<dbReference type="SFLD" id="SFLDG00358">
    <property type="entry name" value="Main_(cytGST)"/>
    <property type="match status" value="1"/>
</dbReference>
<dbReference type="InterPro" id="IPR010987">
    <property type="entry name" value="Glutathione-S-Trfase_C-like"/>
</dbReference>
<dbReference type="CDD" id="cd00570">
    <property type="entry name" value="GST_N_family"/>
    <property type="match status" value="1"/>
</dbReference>
<dbReference type="PROSITE" id="PS50405">
    <property type="entry name" value="GST_CTER"/>
    <property type="match status" value="1"/>
</dbReference>
<dbReference type="RefSeq" id="WP_120581858.1">
    <property type="nucleotide sequence ID" value="NZ_RAWI01000001.1"/>
</dbReference>
<dbReference type="SUPFAM" id="SSF52833">
    <property type="entry name" value="Thioredoxin-like"/>
    <property type="match status" value="1"/>
</dbReference>
<evidence type="ECO:0000313" key="3">
    <source>
        <dbReference type="EMBL" id="RKI17717.1"/>
    </source>
</evidence>
<sequence>MRTLHFHPLSSFCQKVLIALYELGLPFERRFVDLGAATDREALARLWPFCRFPVLEDGGRVVAESSIIIEHLDPGLIPSDRESALECRFLDRVFDLHVNEPVGKVVTDLLRPDGEHDRLGVERARGTLRTAYDVLDARLRGRAWAVGDAFTLADCAAAPALFYAARVEPLQHPHLTAYFERLLARPSVARVFEEAKPYLHLFPVK</sequence>
<keyword evidence="4" id="KW-1185">Reference proteome</keyword>
<reference evidence="3 4" key="1">
    <citation type="submission" date="2018-09" db="EMBL/GenBank/DDBJ databases">
        <authorList>
            <person name="Livingstone P.G."/>
            <person name="Whitworth D.E."/>
        </authorList>
    </citation>
    <scope>NUCLEOTIDE SEQUENCE [LARGE SCALE GENOMIC DNA]</scope>
    <source>
        <strain evidence="3 4">CA031B</strain>
    </source>
</reference>
<dbReference type="InterPro" id="IPR040079">
    <property type="entry name" value="Glutathione_S-Trfase"/>
</dbReference>
<dbReference type="Proteomes" id="UP000278907">
    <property type="component" value="Unassembled WGS sequence"/>
</dbReference>
<gene>
    <name evidence="3" type="ORF">D7Y13_00065</name>
</gene>